<dbReference type="RefSeq" id="WP_176828104.1">
    <property type="nucleotide sequence ID" value="NZ_FMZV01000015.1"/>
</dbReference>
<dbReference type="AlphaFoldDB" id="A0A1G7ATT9"/>
<protein>
    <submittedName>
        <fullName evidence="1">Uncharacterized protein</fullName>
    </submittedName>
</protein>
<organism evidence="1 2">
    <name type="scientific">Ruegeria marina</name>
    <dbReference type="NCBI Taxonomy" id="639004"/>
    <lineage>
        <taxon>Bacteria</taxon>
        <taxon>Pseudomonadati</taxon>
        <taxon>Pseudomonadota</taxon>
        <taxon>Alphaproteobacteria</taxon>
        <taxon>Rhodobacterales</taxon>
        <taxon>Roseobacteraceae</taxon>
        <taxon>Ruegeria</taxon>
    </lineage>
</organism>
<name>A0A1G7ATT9_9RHOB</name>
<dbReference type="EMBL" id="FMZV01000015">
    <property type="protein sequence ID" value="SDE18132.1"/>
    <property type="molecule type" value="Genomic_DNA"/>
</dbReference>
<reference evidence="2" key="1">
    <citation type="submission" date="2016-10" db="EMBL/GenBank/DDBJ databases">
        <authorList>
            <person name="Varghese N."/>
            <person name="Submissions S."/>
        </authorList>
    </citation>
    <scope>NUCLEOTIDE SEQUENCE [LARGE SCALE GENOMIC DNA]</scope>
    <source>
        <strain evidence="2">CGMCC 1.9108</strain>
    </source>
</reference>
<dbReference type="Proteomes" id="UP000199628">
    <property type="component" value="Unassembled WGS sequence"/>
</dbReference>
<evidence type="ECO:0000313" key="1">
    <source>
        <dbReference type="EMBL" id="SDE18132.1"/>
    </source>
</evidence>
<accession>A0A1G7ATT9</accession>
<evidence type="ECO:0000313" key="2">
    <source>
        <dbReference type="Proteomes" id="UP000199628"/>
    </source>
</evidence>
<dbReference type="STRING" id="639004.SAMN04488239_11552"/>
<gene>
    <name evidence="1" type="ORF">SAMN04488239_11552</name>
</gene>
<proteinExistence type="predicted"/>
<sequence length="58" mass="6698">MILHTDTALLNHRPAHLRPQSKEERIAARLPARQCAPKSRLADRVARLFAFRPWARVS</sequence>
<keyword evidence="2" id="KW-1185">Reference proteome</keyword>